<dbReference type="PROSITE" id="PS50145">
    <property type="entry name" value="ZF_TRAF"/>
    <property type="match status" value="1"/>
</dbReference>
<dbReference type="PROSITE" id="PS50089">
    <property type="entry name" value="ZF_RING_2"/>
    <property type="match status" value="1"/>
</dbReference>
<reference evidence="9" key="1">
    <citation type="journal article" date="2021" name="Nat. Commun.">
        <title>Genetic determinants of endophytism in the Arabidopsis root mycobiome.</title>
        <authorList>
            <person name="Mesny F."/>
            <person name="Miyauchi S."/>
            <person name="Thiergart T."/>
            <person name="Pickel B."/>
            <person name="Atanasova L."/>
            <person name="Karlsson M."/>
            <person name="Huettel B."/>
            <person name="Barry K.W."/>
            <person name="Haridas S."/>
            <person name="Chen C."/>
            <person name="Bauer D."/>
            <person name="Andreopoulos W."/>
            <person name="Pangilinan J."/>
            <person name="LaButti K."/>
            <person name="Riley R."/>
            <person name="Lipzen A."/>
            <person name="Clum A."/>
            <person name="Drula E."/>
            <person name="Henrissat B."/>
            <person name="Kohler A."/>
            <person name="Grigoriev I.V."/>
            <person name="Martin F.M."/>
            <person name="Hacquard S."/>
        </authorList>
    </citation>
    <scope>NUCLEOTIDE SEQUENCE</scope>
    <source>
        <strain evidence="9">MPI-CAGE-AT-0016</strain>
    </source>
</reference>
<dbReference type="InterPro" id="IPR027370">
    <property type="entry name" value="Znf-RING_euk"/>
</dbReference>
<dbReference type="Pfam" id="PF02176">
    <property type="entry name" value="zf-TRAF"/>
    <property type="match status" value="1"/>
</dbReference>
<evidence type="ECO:0000259" key="7">
    <source>
        <dbReference type="PROSITE" id="PS50089"/>
    </source>
</evidence>
<dbReference type="SUPFAM" id="SSF57850">
    <property type="entry name" value="RING/U-box"/>
    <property type="match status" value="1"/>
</dbReference>
<feature type="domain" description="TRAF-type" evidence="8">
    <location>
        <begin position="239"/>
        <end position="294"/>
    </location>
</feature>
<evidence type="ECO:0000256" key="1">
    <source>
        <dbReference type="ARBA" id="ARBA00022723"/>
    </source>
</evidence>
<feature type="zinc finger region" description="TRAF-type" evidence="4">
    <location>
        <begin position="239"/>
        <end position="294"/>
    </location>
</feature>
<accession>A0A8K0WZ67</accession>
<dbReference type="EMBL" id="JAGPXD010000007">
    <property type="protein sequence ID" value="KAH7347612.1"/>
    <property type="molecule type" value="Genomic_DNA"/>
</dbReference>
<feature type="compositionally biased region" description="Polar residues" evidence="6">
    <location>
        <begin position="437"/>
        <end position="447"/>
    </location>
</feature>
<keyword evidence="2 4" id="KW-0863">Zinc-finger</keyword>
<organism evidence="9 10">
    <name type="scientific">Plectosphaerella cucumerina</name>
    <dbReference type="NCBI Taxonomy" id="40658"/>
    <lineage>
        <taxon>Eukaryota</taxon>
        <taxon>Fungi</taxon>
        <taxon>Dikarya</taxon>
        <taxon>Ascomycota</taxon>
        <taxon>Pezizomycotina</taxon>
        <taxon>Sordariomycetes</taxon>
        <taxon>Hypocreomycetidae</taxon>
        <taxon>Glomerellales</taxon>
        <taxon>Plectosphaerellaceae</taxon>
        <taxon>Plectosphaerella</taxon>
    </lineage>
</organism>
<gene>
    <name evidence="9" type="ORF">B0T11DRAFT_247975</name>
</gene>
<dbReference type="InterPro" id="IPR013083">
    <property type="entry name" value="Znf_RING/FYVE/PHD"/>
</dbReference>
<evidence type="ECO:0000313" key="9">
    <source>
        <dbReference type="EMBL" id="KAH7347612.1"/>
    </source>
</evidence>
<keyword evidence="1 4" id="KW-0479">Metal-binding</keyword>
<evidence type="ECO:0000256" key="2">
    <source>
        <dbReference type="ARBA" id="ARBA00022771"/>
    </source>
</evidence>
<sequence>MPQVIRAGRGSRSQGGHRASDAVEMAARSDDDSIPLMLPAQATPSRMSLRSPTSDTQDIIWPVEEWIEREAAKYPLSPSRVRQLVDMQALNYVDPTGIDDNLLCPICKVPFVTPVTTPCDHTFCFDCAKKGYEMSETCAVDRKPFRPRHVKPASRIIRNQLDALLVECPNTERGCTEKTKREDIVMHVHRCDYTLTRCPDKDCDKQVVKWLAARDECLHYEQTCIYCEEFVEMAWMQEHVDNKCPKNQATCPACNEPVRKSDIESHRETRCPEADALCEFAEYGCRYTSKRKQLPDHQQGCPFQVCAALGKTVKAQQTQIERLKRESDERDRLIWELQQERHQSNMSWDDFRLHPYGPKFRSAEEAMMGIYEEVERRIEGVNKGITDLEGRQTVMVLNEVMPIKNEITEIRSNMGILKIHVAWLMNKSREEVERNRLASQAVNSANTGAGASQAAAGRRRQGSDSDAGPSVPRRLSDGSNGIPRL</sequence>
<dbReference type="Gene3D" id="3.30.40.10">
    <property type="entry name" value="Zinc/RING finger domain, C3HC4 (zinc finger)"/>
    <property type="match status" value="3"/>
</dbReference>
<dbReference type="InterPro" id="IPR001841">
    <property type="entry name" value="Znf_RING"/>
</dbReference>
<keyword evidence="10" id="KW-1185">Reference proteome</keyword>
<protein>
    <submittedName>
        <fullName evidence="9">TRAF-type zinc finger protein</fullName>
    </submittedName>
</protein>
<evidence type="ECO:0000313" key="10">
    <source>
        <dbReference type="Proteomes" id="UP000813385"/>
    </source>
</evidence>
<evidence type="ECO:0000256" key="5">
    <source>
        <dbReference type="SAM" id="Coils"/>
    </source>
</evidence>
<dbReference type="SMART" id="SM00184">
    <property type="entry name" value="RING"/>
    <property type="match status" value="1"/>
</dbReference>
<dbReference type="Proteomes" id="UP000813385">
    <property type="component" value="Unassembled WGS sequence"/>
</dbReference>
<keyword evidence="5" id="KW-0175">Coiled coil</keyword>
<name>A0A8K0WZ67_9PEZI</name>
<feature type="region of interest" description="Disordered" evidence="6">
    <location>
        <begin position="435"/>
        <end position="485"/>
    </location>
</feature>
<proteinExistence type="predicted"/>
<comment type="caution">
    <text evidence="9">The sequence shown here is derived from an EMBL/GenBank/DDBJ whole genome shotgun (WGS) entry which is preliminary data.</text>
</comment>
<dbReference type="PANTHER" id="PTHR10131:SF94">
    <property type="entry name" value="TNF RECEPTOR-ASSOCIATED FACTOR 4"/>
    <property type="match status" value="1"/>
</dbReference>
<feature type="coiled-coil region" evidence="5">
    <location>
        <begin position="306"/>
        <end position="343"/>
    </location>
</feature>
<dbReference type="OrthoDB" id="1630758at2759"/>
<dbReference type="SUPFAM" id="SSF49599">
    <property type="entry name" value="TRAF domain-like"/>
    <property type="match status" value="2"/>
</dbReference>
<evidence type="ECO:0000259" key="8">
    <source>
        <dbReference type="PROSITE" id="PS50145"/>
    </source>
</evidence>
<evidence type="ECO:0000256" key="6">
    <source>
        <dbReference type="SAM" id="MobiDB-lite"/>
    </source>
</evidence>
<feature type="domain" description="RING-type" evidence="7">
    <location>
        <begin position="104"/>
        <end position="142"/>
    </location>
</feature>
<dbReference type="AlphaFoldDB" id="A0A8K0WZ67"/>
<dbReference type="Pfam" id="PF13445">
    <property type="entry name" value="zf-RING_UBOX"/>
    <property type="match status" value="1"/>
</dbReference>
<dbReference type="PANTHER" id="PTHR10131">
    <property type="entry name" value="TNF RECEPTOR ASSOCIATED FACTOR"/>
    <property type="match status" value="1"/>
</dbReference>
<dbReference type="PROSITE" id="PS00518">
    <property type="entry name" value="ZF_RING_1"/>
    <property type="match status" value="1"/>
</dbReference>
<evidence type="ECO:0000256" key="3">
    <source>
        <dbReference type="ARBA" id="ARBA00022833"/>
    </source>
</evidence>
<dbReference type="GO" id="GO:0008270">
    <property type="term" value="F:zinc ion binding"/>
    <property type="evidence" value="ECO:0007669"/>
    <property type="project" value="UniProtKB-KW"/>
</dbReference>
<dbReference type="InterPro" id="IPR001293">
    <property type="entry name" value="Znf_TRAF"/>
</dbReference>
<dbReference type="InterPro" id="IPR017907">
    <property type="entry name" value="Znf_RING_CS"/>
</dbReference>
<keyword evidence="3 4" id="KW-0862">Zinc</keyword>
<evidence type="ECO:0000256" key="4">
    <source>
        <dbReference type="PROSITE-ProRule" id="PRU00207"/>
    </source>
</evidence>
<feature type="region of interest" description="Disordered" evidence="6">
    <location>
        <begin position="1"/>
        <end position="35"/>
    </location>
</feature>